<evidence type="ECO:0000313" key="2">
    <source>
        <dbReference type="EMBL" id="KAH3784929.1"/>
    </source>
</evidence>
<dbReference type="Proteomes" id="UP000828390">
    <property type="component" value="Unassembled WGS sequence"/>
</dbReference>
<evidence type="ECO:0000256" key="1">
    <source>
        <dbReference type="SAM" id="MobiDB-lite"/>
    </source>
</evidence>
<dbReference type="OrthoDB" id="6118686at2759"/>
<comment type="caution">
    <text evidence="2">The sequence shown here is derived from an EMBL/GenBank/DDBJ whole genome shotgun (WGS) entry which is preliminary data.</text>
</comment>
<evidence type="ECO:0000313" key="3">
    <source>
        <dbReference type="Proteomes" id="UP000828390"/>
    </source>
</evidence>
<reference evidence="2" key="2">
    <citation type="submission" date="2020-11" db="EMBL/GenBank/DDBJ databases">
        <authorList>
            <person name="McCartney M.A."/>
            <person name="Auch B."/>
            <person name="Kono T."/>
            <person name="Mallez S."/>
            <person name="Becker A."/>
            <person name="Gohl D.M."/>
            <person name="Silverstein K.A.T."/>
            <person name="Koren S."/>
            <person name="Bechman K.B."/>
            <person name="Herman A."/>
            <person name="Abrahante J.E."/>
            <person name="Garbe J."/>
        </authorList>
    </citation>
    <scope>NUCLEOTIDE SEQUENCE</scope>
    <source>
        <strain evidence="2">Duluth1</strain>
        <tissue evidence="2">Whole animal</tissue>
    </source>
</reference>
<gene>
    <name evidence="2" type="ORF">DPMN_163002</name>
</gene>
<protein>
    <submittedName>
        <fullName evidence="2">Uncharacterized protein</fullName>
    </submittedName>
</protein>
<organism evidence="2 3">
    <name type="scientific">Dreissena polymorpha</name>
    <name type="common">Zebra mussel</name>
    <name type="synonym">Mytilus polymorpha</name>
    <dbReference type="NCBI Taxonomy" id="45954"/>
    <lineage>
        <taxon>Eukaryota</taxon>
        <taxon>Metazoa</taxon>
        <taxon>Spiralia</taxon>
        <taxon>Lophotrochozoa</taxon>
        <taxon>Mollusca</taxon>
        <taxon>Bivalvia</taxon>
        <taxon>Autobranchia</taxon>
        <taxon>Heteroconchia</taxon>
        <taxon>Euheterodonta</taxon>
        <taxon>Imparidentia</taxon>
        <taxon>Neoheterodontei</taxon>
        <taxon>Myida</taxon>
        <taxon>Dreissenoidea</taxon>
        <taxon>Dreissenidae</taxon>
        <taxon>Dreissena</taxon>
    </lineage>
</organism>
<feature type="region of interest" description="Disordered" evidence="1">
    <location>
        <begin position="1"/>
        <end position="21"/>
    </location>
</feature>
<proteinExistence type="predicted"/>
<dbReference type="EMBL" id="JAIWYP010000008">
    <property type="protein sequence ID" value="KAH3784929.1"/>
    <property type="molecule type" value="Genomic_DNA"/>
</dbReference>
<dbReference type="AlphaFoldDB" id="A0A9D4EQE3"/>
<name>A0A9D4EQE3_DREPO</name>
<keyword evidence="3" id="KW-1185">Reference proteome</keyword>
<accession>A0A9D4EQE3</accession>
<reference evidence="2" key="1">
    <citation type="journal article" date="2019" name="bioRxiv">
        <title>The Genome of the Zebra Mussel, Dreissena polymorpha: A Resource for Invasive Species Research.</title>
        <authorList>
            <person name="McCartney M.A."/>
            <person name="Auch B."/>
            <person name="Kono T."/>
            <person name="Mallez S."/>
            <person name="Zhang Y."/>
            <person name="Obille A."/>
            <person name="Becker A."/>
            <person name="Abrahante J.E."/>
            <person name="Garbe J."/>
            <person name="Badalamenti J.P."/>
            <person name="Herman A."/>
            <person name="Mangelson H."/>
            <person name="Liachko I."/>
            <person name="Sullivan S."/>
            <person name="Sone E.D."/>
            <person name="Koren S."/>
            <person name="Silverstein K.A.T."/>
            <person name="Beckman K.B."/>
            <person name="Gohl D.M."/>
        </authorList>
    </citation>
    <scope>NUCLEOTIDE SEQUENCE</scope>
    <source>
        <strain evidence="2">Duluth1</strain>
        <tissue evidence="2">Whole animal</tissue>
    </source>
</reference>
<sequence length="272" mass="30649">MGNCCGNEEEADPLLGTRPVGARTGTLSQPVANTVEIQPQLVPQNRGTEPSYMSARLQKPSREHEFETSIKLISTVQLQKIPLPVLDKTFQDVGRLYNEVVGNFRSLETEIRKFKEFFVADTSGIPVLEECVKLLVQRIGKAKITIERKSKTFIEVTYDKQEVSRLCKGEPELSLLPLEHFSRACRHIRDILSHAPTVETNAKILLQDEETLRKEIMKSDLENAEMQLATKAFIDNVSKLRVVAAGTDTIKRDAEKKFNEVSKASKCFFGNK</sequence>